<dbReference type="CDD" id="cd11740">
    <property type="entry name" value="YajQ_like"/>
    <property type="match status" value="1"/>
</dbReference>
<evidence type="ECO:0000256" key="1">
    <source>
        <dbReference type="ARBA" id="ARBA00022741"/>
    </source>
</evidence>
<dbReference type="EMBL" id="CAFBLT010000001">
    <property type="protein sequence ID" value="CAB4870472.1"/>
    <property type="molecule type" value="Genomic_DNA"/>
</dbReference>
<dbReference type="PANTHER" id="PTHR30476">
    <property type="entry name" value="UPF0234 PROTEIN YAJQ"/>
    <property type="match status" value="1"/>
</dbReference>
<dbReference type="InterPro" id="IPR036183">
    <property type="entry name" value="YajQ-like_sf"/>
</dbReference>
<evidence type="ECO:0000313" key="4">
    <source>
        <dbReference type="EMBL" id="CAB4870472.1"/>
    </source>
</evidence>
<comment type="similarity">
    <text evidence="2">Belongs to the YajQ family.</text>
</comment>
<gene>
    <name evidence="3" type="ORF">UFOPK3164_00011</name>
    <name evidence="4" type="ORF">UFOPK3427_00761</name>
    <name evidence="5" type="ORF">UFOPK4112_01711</name>
</gene>
<evidence type="ECO:0000313" key="5">
    <source>
        <dbReference type="EMBL" id="CAB5031531.1"/>
    </source>
</evidence>
<name>A0A6J7RRM7_9ZZZZ</name>
<evidence type="ECO:0000313" key="3">
    <source>
        <dbReference type="EMBL" id="CAB4815361.1"/>
    </source>
</evidence>
<dbReference type="EMBL" id="CAFBPM010000025">
    <property type="protein sequence ID" value="CAB5031531.1"/>
    <property type="molecule type" value="Genomic_DNA"/>
</dbReference>
<dbReference type="GO" id="GO:0000166">
    <property type="term" value="F:nucleotide binding"/>
    <property type="evidence" value="ECO:0007669"/>
    <property type="project" value="UniProtKB-KW"/>
</dbReference>
<dbReference type="Pfam" id="PF04461">
    <property type="entry name" value="YajQ"/>
    <property type="match status" value="1"/>
</dbReference>
<dbReference type="AlphaFoldDB" id="A0A6J7RRM7"/>
<dbReference type="GO" id="GO:0005829">
    <property type="term" value="C:cytosol"/>
    <property type="evidence" value="ECO:0007669"/>
    <property type="project" value="TreeGrafter"/>
</dbReference>
<dbReference type="NCBIfam" id="NF003819">
    <property type="entry name" value="PRK05412.1"/>
    <property type="match status" value="1"/>
</dbReference>
<dbReference type="Gene3D" id="3.30.70.860">
    <property type="match status" value="1"/>
</dbReference>
<organism evidence="5">
    <name type="scientific">freshwater metagenome</name>
    <dbReference type="NCBI Taxonomy" id="449393"/>
    <lineage>
        <taxon>unclassified sequences</taxon>
        <taxon>metagenomes</taxon>
        <taxon>ecological metagenomes</taxon>
    </lineage>
</organism>
<evidence type="ECO:0000256" key="2">
    <source>
        <dbReference type="ARBA" id="ARBA00093450"/>
    </source>
</evidence>
<dbReference type="EMBL" id="CAFABE010000001">
    <property type="protein sequence ID" value="CAB4815361.1"/>
    <property type="molecule type" value="Genomic_DNA"/>
</dbReference>
<reference evidence="5" key="1">
    <citation type="submission" date="2020-05" db="EMBL/GenBank/DDBJ databases">
        <authorList>
            <person name="Chiriac C."/>
            <person name="Salcher M."/>
            <person name="Ghai R."/>
            <person name="Kavagutti S V."/>
        </authorList>
    </citation>
    <scope>NUCLEOTIDE SEQUENCE</scope>
</reference>
<dbReference type="InterPro" id="IPR035571">
    <property type="entry name" value="UPF0234-like_C"/>
</dbReference>
<dbReference type="InterPro" id="IPR007551">
    <property type="entry name" value="YajQ/Smlt4090-like"/>
</dbReference>
<protein>
    <submittedName>
        <fullName evidence="5">Unannotated protein</fullName>
    </submittedName>
</protein>
<dbReference type="InterPro" id="IPR035570">
    <property type="entry name" value="UPF0234_N"/>
</dbReference>
<accession>A0A6J7RRM7</accession>
<keyword evidence="1" id="KW-0547">Nucleotide-binding</keyword>
<dbReference type="PANTHER" id="PTHR30476:SF0">
    <property type="entry name" value="UPF0234 PROTEIN YAJQ"/>
    <property type="match status" value="1"/>
</dbReference>
<dbReference type="SUPFAM" id="SSF89963">
    <property type="entry name" value="YajQ-like"/>
    <property type="match status" value="2"/>
</dbReference>
<proteinExistence type="inferred from homology"/>
<sequence length="162" mass="17959">MPSFDIVSEVDLQEVRNAVDQANREATTRFDFKNTDSKVEMTPTELTLASSTEDRIRALYQVLEEKLVRRDVSLKSLDAKPIEEAAKGAARQKIELKAGIGQDQGKKINKLIKDLGLKGVSSQIQGEQVRVTGKKRDDLQAVITACKAADIGVPLQFTNFRD</sequence>
<dbReference type="HAMAP" id="MF_00632">
    <property type="entry name" value="UPF0234"/>
    <property type="match status" value="1"/>
</dbReference>
<dbReference type="Gene3D" id="3.30.70.990">
    <property type="entry name" value="YajQ-like, domain 2"/>
    <property type="match status" value="1"/>
</dbReference>